<sequence length="65" mass="7619">MLVRKPAFNSMLVKSDHVRSGVLRRARDAKKNYPYYCRLSRALRHAGRSRLPARARIPRSSRPDR</sequence>
<evidence type="ECO:0000313" key="2">
    <source>
        <dbReference type="Proteomes" id="UP000251166"/>
    </source>
</evidence>
<dbReference type="EMBL" id="CP030763">
    <property type="protein sequence ID" value="AXA44527.1"/>
    <property type="molecule type" value="Genomic_DNA"/>
</dbReference>
<protein>
    <submittedName>
        <fullName evidence="1">Uncharacterized protein</fullName>
    </submittedName>
</protein>
<evidence type="ECO:0000313" key="1">
    <source>
        <dbReference type="EMBL" id="AXA44527.1"/>
    </source>
</evidence>
<reference evidence="1 2" key="1">
    <citation type="submission" date="2018-07" db="EMBL/GenBank/DDBJ databases">
        <title>Rhizobium leguminosarum strain:ATCC 14479 Genome sequencing and assembly.</title>
        <authorList>
            <person name="Chakraborty R."/>
        </authorList>
    </citation>
    <scope>NUCLEOTIDE SEQUENCE [LARGE SCALE GENOMIC DNA]</scope>
    <source>
        <strain evidence="1 2">ATCC 14479</strain>
        <plasmid evidence="2">Plasmid unnamed3</plasmid>
    </source>
</reference>
<geneLocation type="plasmid" evidence="1 2">
    <name>unnamed3</name>
</geneLocation>
<gene>
    <name evidence="1" type="ORF">DLJ82_6556</name>
</gene>
<keyword evidence="1" id="KW-0614">Plasmid</keyword>
<name>A0A2Z4YSR9_RHILE</name>
<accession>A0A2Z4YSR9</accession>
<proteinExistence type="predicted"/>
<dbReference type="AlphaFoldDB" id="A0A2Z4YSR9"/>
<dbReference type="Proteomes" id="UP000251166">
    <property type="component" value="Plasmid unnamed3"/>
</dbReference>
<organism evidence="1 2">
    <name type="scientific">Rhizobium leguminosarum</name>
    <dbReference type="NCBI Taxonomy" id="384"/>
    <lineage>
        <taxon>Bacteria</taxon>
        <taxon>Pseudomonadati</taxon>
        <taxon>Pseudomonadota</taxon>
        <taxon>Alphaproteobacteria</taxon>
        <taxon>Hyphomicrobiales</taxon>
        <taxon>Rhizobiaceae</taxon>
        <taxon>Rhizobium/Agrobacterium group</taxon>
        <taxon>Rhizobium</taxon>
    </lineage>
</organism>